<accession>A0A9P0DTX7</accession>
<comment type="catalytic activity">
    <reaction evidence="6 7">
        <text>L-arginyl-[protein] + 2 S-adenosyl-L-methionine = N(omega),N(omega)'-dimethyl-L-arginyl-[protein] + 2 S-adenosyl-L-homocysteine + 2 H(+)</text>
        <dbReference type="Rhea" id="RHEA:48108"/>
        <dbReference type="Rhea" id="RHEA-COMP:10532"/>
        <dbReference type="Rhea" id="RHEA-COMP:11992"/>
        <dbReference type="ChEBI" id="CHEBI:15378"/>
        <dbReference type="ChEBI" id="CHEBI:29965"/>
        <dbReference type="ChEBI" id="CHEBI:57856"/>
        <dbReference type="ChEBI" id="CHEBI:59789"/>
        <dbReference type="ChEBI" id="CHEBI:88221"/>
        <dbReference type="EC" id="2.1.1.320"/>
    </reaction>
</comment>
<dbReference type="GO" id="GO:0005739">
    <property type="term" value="C:mitochondrion"/>
    <property type="evidence" value="ECO:0007669"/>
    <property type="project" value="UniProtKB-SubCell"/>
</dbReference>
<dbReference type="InterPro" id="IPR038375">
    <property type="entry name" value="NDUFAF7_sf"/>
</dbReference>
<dbReference type="Proteomes" id="UP001153737">
    <property type="component" value="Chromosome 4"/>
</dbReference>
<evidence type="ECO:0000256" key="1">
    <source>
        <dbReference type="ARBA" id="ARBA00004173"/>
    </source>
</evidence>
<dbReference type="EC" id="2.1.1.320" evidence="7"/>
<gene>
    <name evidence="8" type="ORF">PHAECO_LOCUS8830</name>
</gene>
<keyword evidence="9" id="KW-1185">Reference proteome</keyword>
<comment type="subcellular location">
    <subcellularLocation>
        <location evidence="1 7">Mitochondrion</location>
    </subcellularLocation>
</comment>
<evidence type="ECO:0000313" key="8">
    <source>
        <dbReference type="EMBL" id="CAH1163322.1"/>
    </source>
</evidence>
<keyword evidence="5 7" id="KW-0496">Mitochondrion</keyword>
<sequence length="422" mass="48536">MFLHLKPSNFAAKYFKYYRSYYTVKRKAVKDENYIARQIYQKIKVKGPLTVADYMKEVLTNPMVGYYMHKDMFGETGDFITSPEITQMFGEMIAIWLLNEWQKMGSPKPLQVVELGPGRGTLSSDIVKVFSHFKALHKAKLQLVEISPVLSEIQSRRLCSQSHLCSEKMVVYRQGTSHHGIPVQWYKQLSDVPSGFTLLVAHEFFDALPIHKFHKTYSGYKEVLIDIDPNAETNNENSEPKFRYVLSRNDTPMQKTLLKPDETRDHVEISPDSILIYKQICERLKATGGLALICDYGYYGTGTDTFRAFKKHKQVDPLVLPGTSDLTADVDFKTIREVANNEGGIISIGPATQRDFLLKTGLEFRFRALKENITDKKHLENLSECFRILTDKDKMGERFKFFSLFPETMKRILDKCPVVGFT</sequence>
<evidence type="ECO:0000256" key="2">
    <source>
        <dbReference type="ARBA" id="ARBA00005891"/>
    </source>
</evidence>
<dbReference type="GO" id="GO:0032981">
    <property type="term" value="P:mitochondrial respiratory chain complex I assembly"/>
    <property type="evidence" value="ECO:0007669"/>
    <property type="project" value="TreeGrafter"/>
</dbReference>
<evidence type="ECO:0000313" key="9">
    <source>
        <dbReference type="Proteomes" id="UP001153737"/>
    </source>
</evidence>
<proteinExistence type="inferred from homology"/>
<dbReference type="PANTHER" id="PTHR12049">
    <property type="entry name" value="PROTEIN ARGININE METHYLTRANSFERASE NDUFAF7, MITOCHONDRIAL"/>
    <property type="match status" value="1"/>
</dbReference>
<reference evidence="8" key="1">
    <citation type="submission" date="2022-01" db="EMBL/GenBank/DDBJ databases">
        <authorList>
            <person name="King R."/>
        </authorList>
    </citation>
    <scope>NUCLEOTIDE SEQUENCE</scope>
</reference>
<dbReference type="EMBL" id="OU896710">
    <property type="protein sequence ID" value="CAH1163322.1"/>
    <property type="molecule type" value="Genomic_DNA"/>
</dbReference>
<name>A0A9P0DTX7_PHACE</name>
<reference evidence="8" key="2">
    <citation type="submission" date="2022-10" db="EMBL/GenBank/DDBJ databases">
        <authorList>
            <consortium name="ENA_rothamsted_submissions"/>
            <consortium name="culmorum"/>
            <person name="King R."/>
        </authorList>
    </citation>
    <scope>NUCLEOTIDE SEQUENCE</scope>
</reference>
<dbReference type="Pfam" id="PF02636">
    <property type="entry name" value="Methyltransf_28"/>
    <property type="match status" value="1"/>
</dbReference>
<dbReference type="SUPFAM" id="SSF53335">
    <property type="entry name" value="S-adenosyl-L-methionine-dependent methyltransferases"/>
    <property type="match status" value="1"/>
</dbReference>
<dbReference type="GO" id="GO:0032259">
    <property type="term" value="P:methylation"/>
    <property type="evidence" value="ECO:0007669"/>
    <property type="project" value="UniProtKB-KW"/>
</dbReference>
<dbReference type="AlphaFoldDB" id="A0A9P0DTX7"/>
<evidence type="ECO:0000256" key="5">
    <source>
        <dbReference type="ARBA" id="ARBA00023128"/>
    </source>
</evidence>
<dbReference type="Gene3D" id="3.40.50.12710">
    <property type="match status" value="1"/>
</dbReference>
<keyword evidence="4 7" id="KW-0808">Transferase</keyword>
<keyword evidence="3 7" id="KW-0489">Methyltransferase</keyword>
<evidence type="ECO:0000256" key="3">
    <source>
        <dbReference type="ARBA" id="ARBA00022603"/>
    </source>
</evidence>
<comment type="similarity">
    <text evidence="2 7">Belongs to the NDUFAF7 family.</text>
</comment>
<dbReference type="GO" id="GO:0035243">
    <property type="term" value="F:protein-arginine omega-N symmetric methyltransferase activity"/>
    <property type="evidence" value="ECO:0007669"/>
    <property type="project" value="UniProtKB-EC"/>
</dbReference>
<comment type="function">
    <text evidence="7">Arginine methyltransferase involved in the assembly or stability of mitochondrial NADH:ubiquinone oxidoreductase complex (complex I).</text>
</comment>
<evidence type="ECO:0000256" key="4">
    <source>
        <dbReference type="ARBA" id="ARBA00022679"/>
    </source>
</evidence>
<evidence type="ECO:0000256" key="7">
    <source>
        <dbReference type="RuleBase" id="RU364114"/>
    </source>
</evidence>
<dbReference type="InterPro" id="IPR029063">
    <property type="entry name" value="SAM-dependent_MTases_sf"/>
</dbReference>
<dbReference type="OrthoDB" id="438553at2759"/>
<evidence type="ECO:0000256" key="6">
    <source>
        <dbReference type="ARBA" id="ARBA00048612"/>
    </source>
</evidence>
<dbReference type="PANTHER" id="PTHR12049:SF7">
    <property type="entry name" value="PROTEIN ARGININE METHYLTRANSFERASE NDUFAF7, MITOCHONDRIAL"/>
    <property type="match status" value="1"/>
</dbReference>
<dbReference type="InterPro" id="IPR003788">
    <property type="entry name" value="NDUFAF7"/>
</dbReference>
<protein>
    <recommendedName>
        <fullName evidence="7">Protein arginine methyltransferase NDUFAF7</fullName>
        <ecNumber evidence="7">2.1.1.320</ecNumber>
    </recommendedName>
</protein>
<organism evidence="8 9">
    <name type="scientific">Phaedon cochleariae</name>
    <name type="common">Mustard beetle</name>
    <dbReference type="NCBI Taxonomy" id="80249"/>
    <lineage>
        <taxon>Eukaryota</taxon>
        <taxon>Metazoa</taxon>
        <taxon>Ecdysozoa</taxon>
        <taxon>Arthropoda</taxon>
        <taxon>Hexapoda</taxon>
        <taxon>Insecta</taxon>
        <taxon>Pterygota</taxon>
        <taxon>Neoptera</taxon>
        <taxon>Endopterygota</taxon>
        <taxon>Coleoptera</taxon>
        <taxon>Polyphaga</taxon>
        <taxon>Cucujiformia</taxon>
        <taxon>Chrysomeloidea</taxon>
        <taxon>Chrysomelidae</taxon>
        <taxon>Chrysomelinae</taxon>
        <taxon>Chrysomelini</taxon>
        <taxon>Phaedon</taxon>
    </lineage>
</organism>